<comment type="caution">
    <text evidence="8">The sequence shown here is derived from an EMBL/GenBank/DDBJ whole genome shotgun (WGS) entry which is preliminary data.</text>
</comment>
<evidence type="ECO:0000313" key="9">
    <source>
        <dbReference type="Proteomes" id="UP000231379"/>
    </source>
</evidence>
<name>A0A2H0U8D3_9BACT</name>
<dbReference type="EMBL" id="PFBM01000008">
    <property type="protein sequence ID" value="PIR82664.1"/>
    <property type="molecule type" value="Genomic_DNA"/>
</dbReference>
<dbReference type="NCBIfam" id="TIGR01573">
    <property type="entry name" value="cas2"/>
    <property type="match status" value="1"/>
</dbReference>
<sequence length="144" mass="16956">MLKIAQERAVYRYRRKRAIERLKELEFVRVRGEKLSITSDGKGALGATVHQTLELLNAKAWDGKWRIVIFDIPERYRTLRNRIRALLKSAGFVQLQQSVWVFPHDCDELVQLMKEESHLAKYIVYGTLERVEGSDLLKRRFGIR</sequence>
<proteinExistence type="predicted"/>
<evidence type="ECO:0000259" key="7">
    <source>
        <dbReference type="Pfam" id="PF20803"/>
    </source>
</evidence>
<dbReference type="InterPro" id="IPR048846">
    <property type="entry name" value="PaaX-like_central"/>
</dbReference>
<keyword evidence="1" id="KW-0540">Nuclease</keyword>
<gene>
    <name evidence="8" type="primary">cas2</name>
    <name evidence="8" type="ORF">COU20_01015</name>
</gene>
<keyword evidence="5" id="KW-0460">Magnesium</keyword>
<evidence type="ECO:0000256" key="3">
    <source>
        <dbReference type="ARBA" id="ARBA00022759"/>
    </source>
</evidence>
<evidence type="ECO:0000256" key="4">
    <source>
        <dbReference type="ARBA" id="ARBA00022801"/>
    </source>
</evidence>
<dbReference type="InterPro" id="IPR021127">
    <property type="entry name" value="CRISPR_associated_Cas2"/>
</dbReference>
<organism evidence="8 9">
    <name type="scientific">Candidatus Kaiserbacteria bacterium CG10_big_fil_rev_8_21_14_0_10_59_10</name>
    <dbReference type="NCBI Taxonomy" id="1974612"/>
    <lineage>
        <taxon>Bacteria</taxon>
        <taxon>Candidatus Kaiseribacteriota</taxon>
    </lineage>
</organism>
<evidence type="ECO:0000256" key="5">
    <source>
        <dbReference type="ARBA" id="ARBA00022842"/>
    </source>
</evidence>
<keyword evidence="2" id="KW-0479">Metal-binding</keyword>
<dbReference type="GO" id="GO:0043571">
    <property type="term" value="P:maintenance of CRISPR repeat elements"/>
    <property type="evidence" value="ECO:0007669"/>
    <property type="project" value="InterPro"/>
</dbReference>
<dbReference type="SUPFAM" id="SSF143430">
    <property type="entry name" value="TTP0101/SSO1404-like"/>
    <property type="match status" value="1"/>
</dbReference>
<reference evidence="9" key="1">
    <citation type="submission" date="2017-09" db="EMBL/GenBank/DDBJ databases">
        <title>Depth-based differentiation of microbial function through sediment-hosted aquifers and enrichment of novel symbionts in the deep terrestrial subsurface.</title>
        <authorList>
            <person name="Probst A.J."/>
            <person name="Ladd B."/>
            <person name="Jarett J.K."/>
            <person name="Geller-Mcgrath D.E."/>
            <person name="Sieber C.M.K."/>
            <person name="Emerson J.B."/>
            <person name="Anantharaman K."/>
            <person name="Thomas B.C."/>
            <person name="Malmstrom R."/>
            <person name="Stieglmeier M."/>
            <person name="Klingl A."/>
            <person name="Woyke T."/>
            <person name="Ryan C.M."/>
            <person name="Banfield J.F."/>
        </authorList>
    </citation>
    <scope>NUCLEOTIDE SEQUENCE [LARGE SCALE GENOMIC DNA]</scope>
</reference>
<keyword evidence="3 8" id="KW-0255">Endonuclease</keyword>
<protein>
    <submittedName>
        <fullName evidence="8">CRISPR-associated endonuclease Cas2</fullName>
    </submittedName>
</protein>
<accession>A0A2H0U8D3</accession>
<keyword evidence="4" id="KW-0378">Hydrolase</keyword>
<dbReference type="Gene3D" id="3.30.70.2650">
    <property type="match status" value="1"/>
</dbReference>
<evidence type="ECO:0000256" key="1">
    <source>
        <dbReference type="ARBA" id="ARBA00022722"/>
    </source>
</evidence>
<dbReference type="Pfam" id="PF20803">
    <property type="entry name" value="PaaX_M"/>
    <property type="match status" value="1"/>
</dbReference>
<keyword evidence="6" id="KW-0051">Antiviral defense</keyword>
<dbReference type="GO" id="GO:0004521">
    <property type="term" value="F:RNA endonuclease activity"/>
    <property type="evidence" value="ECO:0007669"/>
    <property type="project" value="InterPro"/>
</dbReference>
<evidence type="ECO:0000313" key="8">
    <source>
        <dbReference type="EMBL" id="PIR82664.1"/>
    </source>
</evidence>
<evidence type="ECO:0000256" key="6">
    <source>
        <dbReference type="ARBA" id="ARBA00023118"/>
    </source>
</evidence>
<dbReference type="Proteomes" id="UP000231379">
    <property type="component" value="Unassembled WGS sequence"/>
</dbReference>
<feature type="domain" description="Transcriptional repressor PaaX-like central Cas2-like" evidence="7">
    <location>
        <begin position="59"/>
        <end position="133"/>
    </location>
</feature>
<evidence type="ECO:0000256" key="2">
    <source>
        <dbReference type="ARBA" id="ARBA00022723"/>
    </source>
</evidence>
<dbReference type="AlphaFoldDB" id="A0A2H0U8D3"/>